<sequence length="251" mass="27052">MINNVKLRLAVSTLGALVAVSVLAPAGSATPASTDPARPRVGVDASGHSARTTPAPAATSRFSEVPDIQWPPAGVVPPKHSADKLREFGAAMGERLAKSFPQVVPEARDMQLTPWSGEWTGVIEDGQDYLTTWAVYHDKIGRTATAYQIEAPGHFTVSPRKWCEDNTPVSCTATKRADGSLVLHAVSEFKTEQGVRHIESALHYRLDGTVVWTSAYDYDPIFDGQQGPDRDKIALTTAQLTELATDPALHL</sequence>
<feature type="compositionally biased region" description="Low complexity" evidence="1">
    <location>
        <begin position="49"/>
        <end position="61"/>
    </location>
</feature>
<dbReference type="EMBL" id="LT629701">
    <property type="protein sequence ID" value="SDN22634.1"/>
    <property type="molecule type" value="Genomic_DNA"/>
</dbReference>
<gene>
    <name evidence="3" type="ORF">SAMN04489726_5605</name>
</gene>
<evidence type="ECO:0000313" key="4">
    <source>
        <dbReference type="Proteomes" id="UP000183376"/>
    </source>
</evidence>
<dbReference type="eggNOG" id="ENOG5031Y32">
    <property type="taxonomic scope" value="Bacteria"/>
</dbReference>
<evidence type="ECO:0000256" key="1">
    <source>
        <dbReference type="SAM" id="MobiDB-lite"/>
    </source>
</evidence>
<evidence type="ECO:0000313" key="3">
    <source>
        <dbReference type="EMBL" id="SDN22634.1"/>
    </source>
</evidence>
<feature type="signal peptide" evidence="2">
    <location>
        <begin position="1"/>
        <end position="24"/>
    </location>
</feature>
<feature type="chain" id="PRO_5039078735" evidence="2">
    <location>
        <begin position="25"/>
        <end position="251"/>
    </location>
</feature>
<organism evidence="3 4">
    <name type="scientific">Allokutzneria albata</name>
    <name type="common">Kibdelosporangium albatum</name>
    <dbReference type="NCBI Taxonomy" id="211114"/>
    <lineage>
        <taxon>Bacteria</taxon>
        <taxon>Bacillati</taxon>
        <taxon>Actinomycetota</taxon>
        <taxon>Actinomycetes</taxon>
        <taxon>Pseudonocardiales</taxon>
        <taxon>Pseudonocardiaceae</taxon>
        <taxon>Allokutzneria</taxon>
    </lineage>
</organism>
<feature type="region of interest" description="Disordered" evidence="1">
    <location>
        <begin position="28"/>
        <end position="61"/>
    </location>
</feature>
<keyword evidence="4" id="KW-1185">Reference proteome</keyword>
<protein>
    <submittedName>
        <fullName evidence="3">Uncharacterized protein</fullName>
    </submittedName>
</protein>
<proteinExistence type="predicted"/>
<dbReference type="RefSeq" id="WP_030429907.1">
    <property type="nucleotide sequence ID" value="NZ_JOEF01000009.1"/>
</dbReference>
<dbReference type="STRING" id="211114.SAMN04489726_5605"/>
<name>A0A1G9ZN23_ALLAB</name>
<dbReference type="AlphaFoldDB" id="A0A1G9ZN23"/>
<dbReference type="Proteomes" id="UP000183376">
    <property type="component" value="Chromosome I"/>
</dbReference>
<reference evidence="3 4" key="1">
    <citation type="submission" date="2016-10" db="EMBL/GenBank/DDBJ databases">
        <authorList>
            <person name="de Groot N.N."/>
        </authorList>
    </citation>
    <scope>NUCLEOTIDE SEQUENCE [LARGE SCALE GENOMIC DNA]</scope>
    <source>
        <strain evidence="3 4">DSM 44149</strain>
    </source>
</reference>
<dbReference type="OrthoDB" id="3681611at2"/>
<accession>A0A1G9ZN23</accession>
<keyword evidence="2" id="KW-0732">Signal</keyword>
<evidence type="ECO:0000256" key="2">
    <source>
        <dbReference type="SAM" id="SignalP"/>
    </source>
</evidence>